<dbReference type="RefSeq" id="WP_000512879.1">
    <property type="nucleotide sequence ID" value="NZ_CP021061.1"/>
</dbReference>
<dbReference type="Pfam" id="PF04860">
    <property type="entry name" value="Phage_portal"/>
    <property type="match status" value="1"/>
</dbReference>
<gene>
    <name evidence="2" type="ORF">CAB88_13165</name>
</gene>
<reference evidence="2 3" key="1">
    <citation type="submission" date="2017-04" db="EMBL/GenBank/DDBJ databases">
        <title>Complete Genome Sequence of Bacillus thuringiensis type Strain ATCC 10792.</title>
        <authorList>
            <person name="Oh D.-H."/>
            <person name="Park B.-J."/>
            <person name="Shuai W."/>
            <person name="Chelliah R."/>
        </authorList>
    </citation>
    <scope>NUCLEOTIDE SEQUENCE [LARGE SCALE GENOMIC DNA]</scope>
    <source>
        <strain evidence="2 3">ATCC 10792</strain>
    </source>
</reference>
<dbReference type="EMBL" id="CP021061">
    <property type="protein sequence ID" value="ARP57959.1"/>
    <property type="molecule type" value="Genomic_DNA"/>
</dbReference>
<dbReference type="InterPro" id="IPR006427">
    <property type="entry name" value="Portal_HK97"/>
</dbReference>
<name>A0A1W6WNZ3_BACTU</name>
<dbReference type="Proteomes" id="UP000194143">
    <property type="component" value="Chromosome"/>
</dbReference>
<accession>A0A1W6WNZ3</accession>
<evidence type="ECO:0000313" key="3">
    <source>
        <dbReference type="Proteomes" id="UP000194143"/>
    </source>
</evidence>
<organism evidence="2 3">
    <name type="scientific">Bacillus thuringiensis</name>
    <dbReference type="NCBI Taxonomy" id="1428"/>
    <lineage>
        <taxon>Bacteria</taxon>
        <taxon>Bacillati</taxon>
        <taxon>Bacillota</taxon>
        <taxon>Bacilli</taxon>
        <taxon>Bacillales</taxon>
        <taxon>Bacillaceae</taxon>
        <taxon>Bacillus</taxon>
        <taxon>Bacillus cereus group</taxon>
    </lineage>
</organism>
<dbReference type="InterPro" id="IPR006944">
    <property type="entry name" value="Phage/GTA_portal"/>
</dbReference>
<dbReference type="GeneID" id="67470701"/>
<feature type="region of interest" description="Disordered" evidence="1">
    <location>
        <begin position="387"/>
        <end position="414"/>
    </location>
</feature>
<proteinExistence type="predicted"/>
<protein>
    <submittedName>
        <fullName evidence="2">Phage portal protein</fullName>
    </submittedName>
</protein>
<feature type="compositionally biased region" description="Basic and acidic residues" evidence="1">
    <location>
        <begin position="391"/>
        <end position="402"/>
    </location>
</feature>
<evidence type="ECO:0000256" key="1">
    <source>
        <dbReference type="SAM" id="MobiDB-lite"/>
    </source>
</evidence>
<keyword evidence="3" id="KW-1185">Reference proteome</keyword>
<sequence>MGIRNVFKTFLGKSDNGTVPDVDCSVMTLKAEIAYKKLYVNAAIDLIARSLVACDFETYRSGKLKRSLNYYQLNVAPNKNENAHEFWYKAVHQLIYEKEALILPIGEELWIAESFHRETTNGFNEYVYKSVSINNQLLTKEFREQDVLYLSLSVESINNVINSLYSSYGLLLAKAMSDYKGNGRIRYLFRGRFMNSLTDENGKASQELFEEKAKDYMNPEKLAAIMFLPDNVQMEDQSKDPRNLDTRDIKNLAKDMLDFVATAFHIPPSLLSGISEGGISTTGNPTGDLDNFIIFAVRPIGEMITNEYNKKMFSREQYLSKTYIRFNMDNFKLFDLTKFANSVDKLFAVGGMSINDVLERLGKEQIKEDWANERYVTKNYERARISGTMKGGEDIGDGKDSIEVPNDGQQSTGQ</sequence>
<dbReference type="AlphaFoldDB" id="A0A1W6WNZ3"/>
<dbReference type="NCBIfam" id="TIGR01537">
    <property type="entry name" value="portal_HK97"/>
    <property type="match status" value="1"/>
</dbReference>
<evidence type="ECO:0000313" key="2">
    <source>
        <dbReference type="EMBL" id="ARP57959.1"/>
    </source>
</evidence>